<evidence type="ECO:0000313" key="2">
    <source>
        <dbReference type="Proteomes" id="UP000034832"/>
    </source>
</evidence>
<dbReference type="EMBL" id="LBIA02000001">
    <property type="protein sequence ID" value="TKT73113.1"/>
    <property type="molecule type" value="Genomic_DNA"/>
</dbReference>
<organism evidence="1 2">
    <name type="scientific">Afipia massiliensis</name>
    <dbReference type="NCBI Taxonomy" id="211460"/>
    <lineage>
        <taxon>Bacteria</taxon>
        <taxon>Pseudomonadati</taxon>
        <taxon>Pseudomonadota</taxon>
        <taxon>Alphaproteobacteria</taxon>
        <taxon>Hyphomicrobiales</taxon>
        <taxon>Nitrobacteraceae</taxon>
        <taxon>Afipia</taxon>
    </lineage>
</organism>
<dbReference type="RefSeq" id="WP_046826464.1">
    <property type="nucleotide sequence ID" value="NZ_LBIA02000001.1"/>
</dbReference>
<dbReference type="InterPro" id="IPR011008">
    <property type="entry name" value="Dimeric_a/b-barrel"/>
</dbReference>
<proteinExistence type="predicted"/>
<sequence>MTLLGRAAVAMWWDMAPDQRAEFEDWHSHEHFPERMSIPGFLRGSRWSAADGSEGFFVIYELDAYETLTSEHYLARLNDPTPWSAKMMPHHRNMVRSQCRVIASHGGGVASVMATLRLSPQPGREEALSAHLHDALAKLPSQPGVTGAHLFQTNTPKSGVTTEQRIRGGADAAADWIVLVSGYSDEALRQVLLSELQPTALEAAGASAKPSSSVFRLAFSMTRDDAAQPGAR</sequence>
<name>A0A4V6BEI6_9BRAD</name>
<protein>
    <submittedName>
        <fullName evidence="1">Uncharacterized protein</fullName>
    </submittedName>
</protein>
<reference evidence="1" key="1">
    <citation type="submission" date="2019-04" db="EMBL/GenBank/DDBJ databases">
        <title>Whole genome sequencing of cave bacteria.</title>
        <authorList>
            <person name="Gan H.M."/>
            <person name="Barton H."/>
            <person name="Savka M.A."/>
        </authorList>
    </citation>
    <scope>NUCLEOTIDE SEQUENCE [LARGE SCALE GENOMIC DNA]</scope>
    <source>
        <strain evidence="1">LC387</strain>
    </source>
</reference>
<dbReference type="Proteomes" id="UP000034832">
    <property type="component" value="Unassembled WGS sequence"/>
</dbReference>
<dbReference type="AlphaFoldDB" id="A0A4V6BEI6"/>
<dbReference type="STRING" id="211460.YH63_01330"/>
<dbReference type="OrthoDB" id="3034735at2"/>
<comment type="caution">
    <text evidence="1">The sequence shown here is derived from an EMBL/GenBank/DDBJ whole genome shotgun (WGS) entry which is preliminary data.</text>
</comment>
<evidence type="ECO:0000313" key="1">
    <source>
        <dbReference type="EMBL" id="TKT73113.1"/>
    </source>
</evidence>
<keyword evidence="2" id="KW-1185">Reference proteome</keyword>
<accession>A0A4V6BEI6</accession>
<dbReference type="SUPFAM" id="SSF54909">
    <property type="entry name" value="Dimeric alpha+beta barrel"/>
    <property type="match status" value="1"/>
</dbReference>
<gene>
    <name evidence="1" type="ORF">YH63_017725</name>
</gene>